<dbReference type="RefSeq" id="WP_073080096.1">
    <property type="nucleotide sequence ID" value="NZ_FRBL01000003.1"/>
</dbReference>
<evidence type="ECO:0000313" key="3">
    <source>
        <dbReference type="EMBL" id="SHL43227.1"/>
    </source>
</evidence>
<accession>A0A1M7AKP4</accession>
<dbReference type="InterPro" id="IPR040607">
    <property type="entry name" value="ALP_N"/>
</dbReference>
<dbReference type="Pfam" id="PF17989">
    <property type="entry name" value="ALP_N"/>
    <property type="match status" value="1"/>
</dbReference>
<gene>
    <name evidence="3" type="ORF">SAMN05444266_103321</name>
</gene>
<dbReference type="AlphaFoldDB" id="A0A1M7AKP4"/>
<dbReference type="Gene3D" id="3.30.420.40">
    <property type="match status" value="2"/>
</dbReference>
<feature type="domain" description="Actin-like protein N-terminal" evidence="2">
    <location>
        <begin position="5"/>
        <end position="141"/>
    </location>
</feature>
<keyword evidence="4" id="KW-1185">Reference proteome</keyword>
<dbReference type="STRING" id="1419482.SAMN05444266_103321"/>
<protein>
    <recommendedName>
        <fullName evidence="2">Actin-like protein N-terminal domain-containing protein</fullName>
    </recommendedName>
</protein>
<feature type="region of interest" description="Disordered" evidence="1">
    <location>
        <begin position="347"/>
        <end position="368"/>
    </location>
</feature>
<dbReference type="OrthoDB" id="627216at2"/>
<dbReference type="InterPro" id="IPR043129">
    <property type="entry name" value="ATPase_NBD"/>
</dbReference>
<dbReference type="EMBL" id="FRBL01000003">
    <property type="protein sequence ID" value="SHL43227.1"/>
    <property type="molecule type" value="Genomic_DNA"/>
</dbReference>
<feature type="compositionally biased region" description="Low complexity" evidence="1">
    <location>
        <begin position="355"/>
        <end position="368"/>
    </location>
</feature>
<reference evidence="3 4" key="1">
    <citation type="submission" date="2016-11" db="EMBL/GenBank/DDBJ databases">
        <authorList>
            <person name="Jaros S."/>
            <person name="Januszkiewicz K."/>
            <person name="Wedrychowicz H."/>
        </authorList>
    </citation>
    <scope>NUCLEOTIDE SEQUENCE [LARGE SCALE GENOMIC DNA]</scope>
    <source>
        <strain evidence="3 4">DSM 27406</strain>
    </source>
</reference>
<dbReference type="Proteomes" id="UP000184420">
    <property type="component" value="Unassembled WGS sequence"/>
</dbReference>
<evidence type="ECO:0000259" key="2">
    <source>
        <dbReference type="Pfam" id="PF17989"/>
    </source>
</evidence>
<evidence type="ECO:0000256" key="1">
    <source>
        <dbReference type="SAM" id="MobiDB-lite"/>
    </source>
</evidence>
<organism evidence="3 4">
    <name type="scientific">Chitinophaga jiangningensis</name>
    <dbReference type="NCBI Taxonomy" id="1419482"/>
    <lineage>
        <taxon>Bacteria</taxon>
        <taxon>Pseudomonadati</taxon>
        <taxon>Bacteroidota</taxon>
        <taxon>Chitinophagia</taxon>
        <taxon>Chitinophagales</taxon>
        <taxon>Chitinophagaceae</taxon>
        <taxon>Chitinophaga</taxon>
    </lineage>
</organism>
<sequence length="379" mass="42464">MKVSTTSFPSVFETAFGNTENSSKDLLNGLKIKKDDTWYLVGNLAKRGGINPGRVTNASPQEEDYEILFKAAMLNTIDKVQQPLSITMGFPFSTYNIYKAAAEQFLSKRHFLIDYDTQTFNNKGSFKKGMFDIERYEVIPEIVAGIIGLKKTVNEPNLDNFIAVSFGFGTIEGGMATGDGLIHRTCFSSHGIRYAIGNLTRELNQKHYLEMKNEHQVDDAFMKGSIFTNRKRIDLKEMRKAVLLQYYKEVVSPLMRKYFTDLDFENCEKIYLMGGGAHYKELTDAFVEEFKDFIPVEVAPEPEKLISIGYLYNSLRISDNKAQRSVGLDLGNATSVISYFEQDKPVTTTPPPIPGAEAAAPASPASTIPAKEKDITIKL</sequence>
<dbReference type="SUPFAM" id="SSF53067">
    <property type="entry name" value="Actin-like ATPase domain"/>
    <property type="match status" value="2"/>
</dbReference>
<name>A0A1M7AKP4_9BACT</name>
<proteinExistence type="predicted"/>
<evidence type="ECO:0000313" key="4">
    <source>
        <dbReference type="Proteomes" id="UP000184420"/>
    </source>
</evidence>